<name>A0A1V5ZMN5_9BACT</name>
<proteinExistence type="predicted"/>
<organism evidence="1">
    <name type="scientific">candidate division CPR1 bacterium ADurb.Bin160</name>
    <dbReference type="NCBI Taxonomy" id="1852826"/>
    <lineage>
        <taxon>Bacteria</taxon>
        <taxon>candidate division CPR1</taxon>
    </lineage>
</organism>
<dbReference type="EMBL" id="MWDB01000019">
    <property type="protein sequence ID" value="OQB41296.1"/>
    <property type="molecule type" value="Genomic_DNA"/>
</dbReference>
<dbReference type="AlphaFoldDB" id="A0A1V5ZMN5"/>
<reference evidence="1" key="1">
    <citation type="submission" date="2017-02" db="EMBL/GenBank/DDBJ databases">
        <title>Delving into the versatile metabolic prowess of the omnipresent phylum Bacteroidetes.</title>
        <authorList>
            <person name="Nobu M.K."/>
            <person name="Mei R."/>
            <person name="Narihiro T."/>
            <person name="Kuroda K."/>
            <person name="Liu W.-T."/>
        </authorList>
    </citation>
    <scope>NUCLEOTIDE SEQUENCE</scope>
    <source>
        <strain evidence="1">ADurb.Bin160</strain>
    </source>
</reference>
<gene>
    <name evidence="1" type="ORF">BWY04_00886</name>
</gene>
<sequence>MNGLALKSTLSTVLVSILAQEFIDCFLILCISCDQSIPSGNQGKFSTIVVVVSCHHAAIPQAINHSNISGFNKALLAYIAEVCHAGPDHIIITFSIKK</sequence>
<protein>
    <submittedName>
        <fullName evidence="1">Uncharacterized protein</fullName>
    </submittedName>
</protein>
<dbReference type="Proteomes" id="UP000485621">
    <property type="component" value="Unassembled WGS sequence"/>
</dbReference>
<comment type="caution">
    <text evidence="1">The sequence shown here is derived from an EMBL/GenBank/DDBJ whole genome shotgun (WGS) entry which is preliminary data.</text>
</comment>
<evidence type="ECO:0000313" key="1">
    <source>
        <dbReference type="EMBL" id="OQB41296.1"/>
    </source>
</evidence>
<accession>A0A1V5ZMN5</accession>